<evidence type="ECO:0000313" key="5">
    <source>
        <dbReference type="EMBL" id="CAH1787590.1"/>
    </source>
</evidence>
<dbReference type="GO" id="GO:0006364">
    <property type="term" value="P:rRNA processing"/>
    <property type="evidence" value="ECO:0007669"/>
    <property type="project" value="TreeGrafter"/>
</dbReference>
<feature type="region of interest" description="Disordered" evidence="4">
    <location>
        <begin position="607"/>
        <end position="626"/>
    </location>
</feature>
<evidence type="ECO:0000313" key="6">
    <source>
        <dbReference type="Proteomes" id="UP000749559"/>
    </source>
</evidence>
<feature type="compositionally biased region" description="Acidic residues" evidence="4">
    <location>
        <begin position="714"/>
        <end position="723"/>
    </location>
</feature>
<comment type="subcellular location">
    <subcellularLocation>
        <location evidence="1">Nucleus</location>
    </subcellularLocation>
</comment>
<dbReference type="PANTHER" id="PTHR34105">
    <property type="entry name" value="PROLINE-, GLUTAMIC ACID- AND LEUCINE-RICH PROTEIN 1"/>
    <property type="match status" value="1"/>
</dbReference>
<proteinExistence type="inferred from homology"/>
<organism evidence="5 6">
    <name type="scientific">Owenia fusiformis</name>
    <name type="common">Polychaete worm</name>
    <dbReference type="NCBI Taxonomy" id="6347"/>
    <lineage>
        <taxon>Eukaryota</taxon>
        <taxon>Metazoa</taxon>
        <taxon>Spiralia</taxon>
        <taxon>Lophotrochozoa</taxon>
        <taxon>Annelida</taxon>
        <taxon>Polychaeta</taxon>
        <taxon>Sedentaria</taxon>
        <taxon>Canalipalpata</taxon>
        <taxon>Sabellida</taxon>
        <taxon>Oweniida</taxon>
        <taxon>Oweniidae</taxon>
        <taxon>Owenia</taxon>
    </lineage>
</organism>
<feature type="region of interest" description="Disordered" evidence="4">
    <location>
        <begin position="436"/>
        <end position="462"/>
    </location>
</feature>
<keyword evidence="3" id="KW-0539">Nucleus</keyword>
<evidence type="ECO:0000256" key="3">
    <source>
        <dbReference type="ARBA" id="ARBA00023242"/>
    </source>
</evidence>
<dbReference type="SUPFAM" id="SSF48371">
    <property type="entry name" value="ARM repeat"/>
    <property type="match status" value="1"/>
</dbReference>
<evidence type="ECO:0000256" key="2">
    <source>
        <dbReference type="ARBA" id="ARBA00010511"/>
    </source>
</evidence>
<name>A0A8J1U294_OWEFU</name>
<comment type="caution">
    <text evidence="5">The sequence shown here is derived from an EMBL/GenBank/DDBJ whole genome shotgun (WGS) entry which is preliminary data.</text>
</comment>
<accession>A0A8J1U294</accession>
<evidence type="ECO:0000256" key="1">
    <source>
        <dbReference type="ARBA" id="ARBA00004123"/>
    </source>
</evidence>
<dbReference type="Gene3D" id="1.25.10.10">
    <property type="entry name" value="Leucine-rich Repeat Variant"/>
    <property type="match status" value="1"/>
</dbReference>
<dbReference type="InterPro" id="IPR016024">
    <property type="entry name" value="ARM-type_fold"/>
</dbReference>
<keyword evidence="6" id="KW-1185">Reference proteome</keyword>
<feature type="compositionally biased region" description="Acidic residues" evidence="4">
    <location>
        <begin position="674"/>
        <end position="695"/>
    </location>
</feature>
<dbReference type="AlphaFoldDB" id="A0A8J1U294"/>
<dbReference type="Proteomes" id="UP000749559">
    <property type="component" value="Unassembled WGS sequence"/>
</dbReference>
<dbReference type="Pfam" id="PF08167">
    <property type="entry name" value="RIX1"/>
    <property type="match status" value="1"/>
</dbReference>
<feature type="region of interest" description="Disordered" evidence="4">
    <location>
        <begin position="639"/>
        <end position="737"/>
    </location>
</feature>
<dbReference type="GO" id="GO:0005634">
    <property type="term" value="C:nucleus"/>
    <property type="evidence" value="ECO:0007669"/>
    <property type="project" value="UniProtKB-SubCell"/>
</dbReference>
<dbReference type="InterPro" id="IPR012583">
    <property type="entry name" value="RIX1_N"/>
</dbReference>
<comment type="similarity">
    <text evidence="2">Belongs to the RIX1/PELP1 family.</text>
</comment>
<sequence>MSAPMKSVVDQILNNISENNGNPLELVNLISCSREFSIFQDASNSSMRELVSHVNTWLNSSQFRVQGLGILYHILQDCSAQVITDYGLTWMALLTQALQSYDPAPTHKAACVAMRHLLKHTINHPELARQISTTHLPSLLNTLLAAKPHWLEGALLCTRACIQFYHGACGPFKSKIETFAVSHLEHSDAAVSKAAILCYSVVPMCGGGGNQGIKHTESWAKHLDKLLGTMNDILDNLYDGLESGDFTYFVPKDRLNLLPLKTDHVEKVHQLSDQFGIVAKCIAQLLRTDYPSLVNLPLEELLGIVCRTLAITGTFLLSRPSSERVTLVTVLPNVHQEALKLLEQLIPTIEGHLVPHTYTVNQLLKQSLAWTKTGDQQTRLYSSLRSQIYQTLSMWEKTLRASSNSQKIAESIVENVISDARIPKDILKLNETTETDYSEPLNKKQRRKGKGSSGMAQGNPSKLMGISKGSSKLCSDSLAALKWLLTTVGHELKPATQKAVQEFLIPLILEIQQNPQALPHPYSDSQCRHLVYDCLLATVVVPCPKWPPPTQCAMQIFKQGLLDKNTLVSSFCQTALTQCTSIIHPRAPTLLSPLSLADLPTELRISQKTTNQDSETISHDLTLGKNPAEKAAENMNVEMPSTSNEDDSNEINPPSDISDVHPVESNDSNTEDQKESDDDSDMVNEESDMDNDDSDGNNVKSDKNNDDTDRYNDDKDDTIDDQPENLNENKIRGEDPEVITETDISKGEFVKEGASQIHKDEEVDKLTVEDVSSVKKADSDLADEMLMDFVDASPDSD</sequence>
<dbReference type="InterPro" id="IPR011989">
    <property type="entry name" value="ARM-like"/>
</dbReference>
<reference evidence="5" key="1">
    <citation type="submission" date="2022-03" db="EMBL/GenBank/DDBJ databases">
        <authorList>
            <person name="Martin C."/>
        </authorList>
    </citation>
    <scope>NUCLEOTIDE SEQUENCE</scope>
</reference>
<dbReference type="PANTHER" id="PTHR34105:SF1">
    <property type="entry name" value="PROLINE-, GLUTAMIC ACID- AND LEUCINE-RICH PROTEIN 1"/>
    <property type="match status" value="1"/>
</dbReference>
<dbReference type="OrthoDB" id="20900at2759"/>
<protein>
    <submittedName>
        <fullName evidence="5">Uncharacterized protein</fullName>
    </submittedName>
</protein>
<evidence type="ECO:0000256" key="4">
    <source>
        <dbReference type="SAM" id="MobiDB-lite"/>
    </source>
</evidence>
<dbReference type="EMBL" id="CAIIXF020000006">
    <property type="protein sequence ID" value="CAH1787590.1"/>
    <property type="molecule type" value="Genomic_DNA"/>
</dbReference>
<gene>
    <name evidence="5" type="ORF">OFUS_LOCUS13251</name>
</gene>
<feature type="compositionally biased region" description="Basic and acidic residues" evidence="4">
    <location>
        <begin position="700"/>
        <end position="713"/>
    </location>
</feature>